<accession>A0A2I0B4B6</accession>
<dbReference type="EMBL" id="KZ451916">
    <property type="protein sequence ID" value="PKA62646.1"/>
    <property type="molecule type" value="Genomic_DNA"/>
</dbReference>
<protein>
    <submittedName>
        <fullName evidence="2">Uncharacterized protein</fullName>
    </submittedName>
</protein>
<reference evidence="2 3" key="1">
    <citation type="journal article" date="2017" name="Nature">
        <title>The Apostasia genome and the evolution of orchids.</title>
        <authorList>
            <person name="Zhang G.Q."/>
            <person name="Liu K.W."/>
            <person name="Li Z."/>
            <person name="Lohaus R."/>
            <person name="Hsiao Y.Y."/>
            <person name="Niu S.C."/>
            <person name="Wang J.Y."/>
            <person name="Lin Y.C."/>
            <person name="Xu Q."/>
            <person name="Chen L.J."/>
            <person name="Yoshida K."/>
            <person name="Fujiwara S."/>
            <person name="Wang Z.W."/>
            <person name="Zhang Y.Q."/>
            <person name="Mitsuda N."/>
            <person name="Wang M."/>
            <person name="Liu G.H."/>
            <person name="Pecoraro L."/>
            <person name="Huang H.X."/>
            <person name="Xiao X.J."/>
            <person name="Lin M."/>
            <person name="Wu X.Y."/>
            <person name="Wu W.L."/>
            <person name="Chen Y.Y."/>
            <person name="Chang S.B."/>
            <person name="Sakamoto S."/>
            <person name="Ohme-Takagi M."/>
            <person name="Yagi M."/>
            <person name="Zeng S.J."/>
            <person name="Shen C.Y."/>
            <person name="Yeh C.M."/>
            <person name="Luo Y.B."/>
            <person name="Tsai W.C."/>
            <person name="Van de Peer Y."/>
            <person name="Liu Z.J."/>
        </authorList>
    </citation>
    <scope>NUCLEOTIDE SEQUENCE [LARGE SCALE GENOMIC DNA]</scope>
    <source>
        <strain evidence="3">cv. Shenzhen</strain>
        <tissue evidence="2">Stem</tissue>
    </source>
</reference>
<feature type="compositionally biased region" description="Polar residues" evidence="1">
    <location>
        <begin position="1"/>
        <end position="10"/>
    </location>
</feature>
<organism evidence="2 3">
    <name type="scientific">Apostasia shenzhenica</name>
    <dbReference type="NCBI Taxonomy" id="1088818"/>
    <lineage>
        <taxon>Eukaryota</taxon>
        <taxon>Viridiplantae</taxon>
        <taxon>Streptophyta</taxon>
        <taxon>Embryophyta</taxon>
        <taxon>Tracheophyta</taxon>
        <taxon>Spermatophyta</taxon>
        <taxon>Magnoliopsida</taxon>
        <taxon>Liliopsida</taxon>
        <taxon>Asparagales</taxon>
        <taxon>Orchidaceae</taxon>
        <taxon>Apostasioideae</taxon>
        <taxon>Apostasia</taxon>
    </lineage>
</organism>
<feature type="region of interest" description="Disordered" evidence="1">
    <location>
        <begin position="46"/>
        <end position="69"/>
    </location>
</feature>
<sequence>MPLESENQPRATRAPRERAGKGNPYPERGSIKKEIAKDFSRAFAAIVGGGDRGQGKVEGGGGGGGGSGR</sequence>
<evidence type="ECO:0000256" key="1">
    <source>
        <dbReference type="SAM" id="MobiDB-lite"/>
    </source>
</evidence>
<name>A0A2I0B4B6_9ASPA</name>
<evidence type="ECO:0000313" key="3">
    <source>
        <dbReference type="Proteomes" id="UP000236161"/>
    </source>
</evidence>
<dbReference type="Proteomes" id="UP000236161">
    <property type="component" value="Unassembled WGS sequence"/>
</dbReference>
<feature type="compositionally biased region" description="Gly residues" evidence="1">
    <location>
        <begin position="47"/>
        <end position="69"/>
    </location>
</feature>
<proteinExistence type="predicted"/>
<evidence type="ECO:0000313" key="2">
    <source>
        <dbReference type="EMBL" id="PKA62646.1"/>
    </source>
</evidence>
<gene>
    <name evidence="2" type="ORF">AXF42_Ash012233</name>
</gene>
<dbReference type="AlphaFoldDB" id="A0A2I0B4B6"/>
<keyword evidence="3" id="KW-1185">Reference proteome</keyword>
<feature type="region of interest" description="Disordered" evidence="1">
    <location>
        <begin position="1"/>
        <end position="32"/>
    </location>
</feature>